<feature type="compositionally biased region" description="Basic and acidic residues" evidence="1">
    <location>
        <begin position="1"/>
        <end position="11"/>
    </location>
</feature>
<protein>
    <submittedName>
        <fullName evidence="2">Uncharacterized protein</fullName>
    </submittedName>
</protein>
<evidence type="ECO:0000256" key="1">
    <source>
        <dbReference type="SAM" id="MobiDB-lite"/>
    </source>
</evidence>
<dbReference type="EMBL" id="MU004230">
    <property type="protein sequence ID" value="KAF2674303.1"/>
    <property type="molecule type" value="Genomic_DNA"/>
</dbReference>
<keyword evidence="3" id="KW-1185">Reference proteome</keyword>
<evidence type="ECO:0000313" key="3">
    <source>
        <dbReference type="Proteomes" id="UP000799302"/>
    </source>
</evidence>
<organism evidence="2 3">
    <name type="scientific">Microthyrium microscopicum</name>
    <dbReference type="NCBI Taxonomy" id="703497"/>
    <lineage>
        <taxon>Eukaryota</taxon>
        <taxon>Fungi</taxon>
        <taxon>Dikarya</taxon>
        <taxon>Ascomycota</taxon>
        <taxon>Pezizomycotina</taxon>
        <taxon>Dothideomycetes</taxon>
        <taxon>Dothideomycetes incertae sedis</taxon>
        <taxon>Microthyriales</taxon>
        <taxon>Microthyriaceae</taxon>
        <taxon>Microthyrium</taxon>
    </lineage>
</organism>
<feature type="compositionally biased region" description="Basic and acidic residues" evidence="1">
    <location>
        <begin position="19"/>
        <end position="34"/>
    </location>
</feature>
<accession>A0A6A6US55</accession>
<gene>
    <name evidence="2" type="ORF">BT63DRAFT_435436</name>
</gene>
<feature type="compositionally biased region" description="Basic and acidic residues" evidence="1">
    <location>
        <begin position="49"/>
        <end position="61"/>
    </location>
</feature>
<proteinExistence type="predicted"/>
<name>A0A6A6US55_9PEZI</name>
<dbReference type="Proteomes" id="UP000799302">
    <property type="component" value="Unassembled WGS sequence"/>
</dbReference>
<feature type="region of interest" description="Disordered" evidence="1">
    <location>
        <begin position="1"/>
        <end position="69"/>
    </location>
</feature>
<reference evidence="2" key="1">
    <citation type="journal article" date="2020" name="Stud. Mycol.">
        <title>101 Dothideomycetes genomes: a test case for predicting lifestyles and emergence of pathogens.</title>
        <authorList>
            <person name="Haridas S."/>
            <person name="Albert R."/>
            <person name="Binder M."/>
            <person name="Bloem J."/>
            <person name="Labutti K."/>
            <person name="Salamov A."/>
            <person name="Andreopoulos B."/>
            <person name="Baker S."/>
            <person name="Barry K."/>
            <person name="Bills G."/>
            <person name="Bluhm B."/>
            <person name="Cannon C."/>
            <person name="Castanera R."/>
            <person name="Culley D."/>
            <person name="Daum C."/>
            <person name="Ezra D."/>
            <person name="Gonzalez J."/>
            <person name="Henrissat B."/>
            <person name="Kuo A."/>
            <person name="Liang C."/>
            <person name="Lipzen A."/>
            <person name="Lutzoni F."/>
            <person name="Magnuson J."/>
            <person name="Mondo S."/>
            <person name="Nolan M."/>
            <person name="Ohm R."/>
            <person name="Pangilinan J."/>
            <person name="Park H.-J."/>
            <person name="Ramirez L."/>
            <person name="Alfaro M."/>
            <person name="Sun H."/>
            <person name="Tritt A."/>
            <person name="Yoshinaga Y."/>
            <person name="Zwiers L.-H."/>
            <person name="Turgeon B."/>
            <person name="Goodwin S."/>
            <person name="Spatafora J."/>
            <person name="Crous P."/>
            <person name="Grigoriev I."/>
        </authorList>
    </citation>
    <scope>NUCLEOTIDE SEQUENCE</scope>
    <source>
        <strain evidence="2">CBS 115976</strain>
    </source>
</reference>
<evidence type="ECO:0000313" key="2">
    <source>
        <dbReference type="EMBL" id="KAF2674303.1"/>
    </source>
</evidence>
<dbReference type="AlphaFoldDB" id="A0A6A6US55"/>
<sequence>MDGVESREVASNERAQVIKAEDQEPNLTREEAKTTKLGKKKTGLSLRDSGSRRELSTELKQHHSTTAPQLKDGGRWKCFWRWLAEEAYLCVLPLQLLQDLLKFRPFYDEVEVWTGKKACGDGCILDGCGTLETPSKVTHCNFISSLKTRSRDSNYQKIIPTSTSRPASTGK</sequence>